<reference evidence="2 3" key="1">
    <citation type="submission" date="2019-11" db="EMBL/GenBank/DDBJ databases">
        <title>Comparative genomics of hydrocarbon-degrading Desulfosarcina strains.</title>
        <authorList>
            <person name="Watanabe M."/>
            <person name="Kojima H."/>
            <person name="Fukui M."/>
        </authorList>
    </citation>
    <scope>NUCLEOTIDE SEQUENCE [LARGE SCALE GENOMIC DNA]</scope>
    <source>
        <strain evidence="2 3">28bB2T</strain>
    </source>
</reference>
<evidence type="ECO:0000313" key="3">
    <source>
        <dbReference type="Proteomes" id="UP000425960"/>
    </source>
</evidence>
<evidence type="ECO:0000256" key="1">
    <source>
        <dbReference type="SAM" id="Phobius"/>
    </source>
</evidence>
<dbReference type="Pfam" id="PF06123">
    <property type="entry name" value="CreD"/>
    <property type="match status" value="2"/>
</dbReference>
<keyword evidence="1" id="KW-1133">Transmembrane helix</keyword>
<evidence type="ECO:0000313" key="2">
    <source>
        <dbReference type="EMBL" id="BBO84600.1"/>
    </source>
</evidence>
<feature type="transmembrane region" description="Helical" evidence="1">
    <location>
        <begin position="53"/>
        <end position="72"/>
    </location>
</feature>
<keyword evidence="1" id="KW-0812">Transmembrane</keyword>
<dbReference type="PANTHER" id="PTHR30092:SF0">
    <property type="entry name" value="INNER MEMBRANE PROTEIN CRED"/>
    <property type="match status" value="1"/>
</dbReference>
<dbReference type="PANTHER" id="PTHR30092">
    <property type="entry name" value="INNER MEMBRANE PROTEIN CRED"/>
    <property type="match status" value="1"/>
</dbReference>
<dbReference type="RefSeq" id="WP_173179829.1">
    <property type="nucleotide sequence ID" value="NZ_AP021876.1"/>
</dbReference>
<sequence length="124" mass="14275">MNMHDTLRATTGRIGRSVTFKLLTICILILLLLIPVSMVQSLIREREWRQERVVGEINGILTVLYGYLYILLQLTDYALLMGSVGLFVLLALVMFLTRRVDWYAVRSDEENLTMKMASNHGVER</sequence>
<protein>
    <submittedName>
        <fullName evidence="2">Uncharacterized protein</fullName>
    </submittedName>
</protein>
<feature type="transmembrane region" description="Helical" evidence="1">
    <location>
        <begin position="78"/>
        <end position="97"/>
    </location>
</feature>
<dbReference type="GO" id="GO:0005886">
    <property type="term" value="C:plasma membrane"/>
    <property type="evidence" value="ECO:0007669"/>
    <property type="project" value="TreeGrafter"/>
</dbReference>
<name>A0A5K7ZWW7_9BACT</name>
<organism evidence="2 3">
    <name type="scientific">Desulfosarcina ovata subsp. sediminis</name>
    <dbReference type="NCBI Taxonomy" id="885957"/>
    <lineage>
        <taxon>Bacteria</taxon>
        <taxon>Pseudomonadati</taxon>
        <taxon>Thermodesulfobacteriota</taxon>
        <taxon>Desulfobacteria</taxon>
        <taxon>Desulfobacterales</taxon>
        <taxon>Desulfosarcinaceae</taxon>
        <taxon>Desulfosarcina</taxon>
    </lineage>
</organism>
<keyword evidence="1" id="KW-0472">Membrane</keyword>
<proteinExistence type="predicted"/>
<accession>A0A5K7ZWW7</accession>
<dbReference type="AlphaFoldDB" id="A0A5K7ZWW7"/>
<dbReference type="KEGG" id="dov:DSCO28_51660"/>
<dbReference type="Proteomes" id="UP000425960">
    <property type="component" value="Chromosome"/>
</dbReference>
<dbReference type="InterPro" id="IPR010364">
    <property type="entry name" value="Uncharacterised_IM_CreD"/>
</dbReference>
<dbReference type="EMBL" id="AP021876">
    <property type="protein sequence ID" value="BBO84600.1"/>
    <property type="molecule type" value="Genomic_DNA"/>
</dbReference>
<gene>
    <name evidence="2" type="ORF">DSCO28_51660</name>
</gene>
<feature type="transmembrane region" description="Helical" evidence="1">
    <location>
        <begin position="20"/>
        <end position="41"/>
    </location>
</feature>